<feature type="transmembrane region" description="Helical" evidence="8">
    <location>
        <begin position="260"/>
        <end position="278"/>
    </location>
</feature>
<evidence type="ECO:0000259" key="10">
    <source>
        <dbReference type="PROSITE" id="PS50113"/>
    </source>
</evidence>
<keyword evidence="4 8" id="KW-0812">Transmembrane</keyword>
<dbReference type="Gene3D" id="3.30.70.270">
    <property type="match status" value="1"/>
</dbReference>
<feature type="domain" description="GGDEF" evidence="11">
    <location>
        <begin position="449"/>
        <end position="580"/>
    </location>
</feature>
<dbReference type="PANTHER" id="PTHR45138:SF9">
    <property type="entry name" value="DIGUANYLATE CYCLASE DGCM-RELATED"/>
    <property type="match status" value="1"/>
</dbReference>
<reference evidence="12 13" key="1">
    <citation type="submission" date="2021-08" db="EMBL/GenBank/DDBJ databases">
        <authorList>
            <person name="Tuo L."/>
        </authorList>
    </citation>
    <scope>NUCLEOTIDE SEQUENCE [LARGE SCALE GENOMIC DNA]</scope>
    <source>
        <strain evidence="12 13">JCM 31229</strain>
    </source>
</reference>
<dbReference type="PROSITE" id="PS50112">
    <property type="entry name" value="PAS"/>
    <property type="match status" value="1"/>
</dbReference>
<dbReference type="InterPro" id="IPR000160">
    <property type="entry name" value="GGDEF_dom"/>
</dbReference>
<dbReference type="Proteomes" id="UP000706039">
    <property type="component" value="Unassembled WGS sequence"/>
</dbReference>
<evidence type="ECO:0000313" key="12">
    <source>
        <dbReference type="EMBL" id="MBY8825992.1"/>
    </source>
</evidence>
<dbReference type="InterPro" id="IPR001610">
    <property type="entry name" value="PAC"/>
</dbReference>
<dbReference type="InterPro" id="IPR050469">
    <property type="entry name" value="Diguanylate_Cyclase"/>
</dbReference>
<comment type="caution">
    <text evidence="12">The sequence shown here is derived from an EMBL/GenBank/DDBJ whole genome shotgun (WGS) entry which is preliminary data.</text>
</comment>
<dbReference type="SMART" id="SM00267">
    <property type="entry name" value="GGDEF"/>
    <property type="match status" value="1"/>
</dbReference>
<keyword evidence="13" id="KW-1185">Reference proteome</keyword>
<keyword evidence="6 8" id="KW-0472">Membrane</keyword>
<dbReference type="CDD" id="cd00130">
    <property type="entry name" value="PAS"/>
    <property type="match status" value="1"/>
</dbReference>
<comment type="subcellular location">
    <subcellularLocation>
        <location evidence="1">Cell membrane</location>
        <topology evidence="1">Multi-pass membrane protein</topology>
    </subcellularLocation>
</comment>
<dbReference type="Pfam" id="PF05231">
    <property type="entry name" value="MASE1"/>
    <property type="match status" value="1"/>
</dbReference>
<proteinExistence type="predicted"/>
<accession>A0ABS7Q097</accession>
<sequence length="580" mass="61711">MVLLGLAYFVAASAAVALTRFEGGVACLWIANALLLAALSSRLFSDWLAPMLVCGAAGMAATTFFGLGFGPALPLALSNLTEVAISAALLARWRLRKDALGSLSQFSAFVLAAGLAGPAVGALAGGLTASLASSTPLVSNMANWFLGHALGALAFFPVFAFILNGDIKRWVGGAGRRQLSEGIAVLTLVGLTTLAVFVQNRFPILFVPILPVILATFWLGRLGAAVSVVLIAIIGGALTARGMGPIYLIEGGTLAHVQFFQFYLAATVVSALPIAAELKRRKRLGDRLRDSEARYRLMTDNSTDIVMNLDPNGVIRYVSPSIVQIGGYSVEALLGTPVIELVMSEDRERVRAVHVAALGAPAQTFMVEYRGVTADGTVRWFETTTRSVLDEGGRIVGVVSAIRDISHRKLVEAELTRAATIDPLTGLYNRRGFNAELDRRLAEARGSRLKGCLAIFDVDHFKRVNDTYGHDAGDQVLESFASIAKRTVRDSDLVGRLGGEEFAIILPGVTIDQAHYICDRLRIAVGETALFWGNASIRVTVSAGVASFDGHANPDRILKAADTALYAAKNAGRDRLMIAA</sequence>
<dbReference type="SUPFAM" id="SSF55785">
    <property type="entry name" value="PYP-like sensor domain (PAS domain)"/>
    <property type="match status" value="1"/>
</dbReference>
<dbReference type="InterPro" id="IPR000700">
    <property type="entry name" value="PAS-assoc_C"/>
</dbReference>
<keyword evidence="12" id="KW-0548">Nucleotidyltransferase</keyword>
<feature type="transmembrane region" description="Helical" evidence="8">
    <location>
        <begin position="23"/>
        <end position="40"/>
    </location>
</feature>
<evidence type="ECO:0000256" key="8">
    <source>
        <dbReference type="SAM" id="Phobius"/>
    </source>
</evidence>
<dbReference type="NCBIfam" id="TIGR00254">
    <property type="entry name" value="GGDEF"/>
    <property type="match status" value="1"/>
</dbReference>
<evidence type="ECO:0000256" key="1">
    <source>
        <dbReference type="ARBA" id="ARBA00004651"/>
    </source>
</evidence>
<dbReference type="SUPFAM" id="SSF55073">
    <property type="entry name" value="Nucleotide cyclase"/>
    <property type="match status" value="1"/>
</dbReference>
<dbReference type="InterPro" id="IPR007895">
    <property type="entry name" value="MASE1"/>
</dbReference>
<dbReference type="InterPro" id="IPR029787">
    <property type="entry name" value="Nucleotide_cyclase"/>
</dbReference>
<dbReference type="InterPro" id="IPR035965">
    <property type="entry name" value="PAS-like_dom_sf"/>
</dbReference>
<dbReference type="PANTHER" id="PTHR45138">
    <property type="entry name" value="REGULATORY COMPONENTS OF SENSORY TRANSDUCTION SYSTEM"/>
    <property type="match status" value="1"/>
</dbReference>
<keyword evidence="5 8" id="KW-1133">Transmembrane helix</keyword>
<dbReference type="EMBL" id="JAINVV010000014">
    <property type="protein sequence ID" value="MBY8825992.1"/>
    <property type="molecule type" value="Genomic_DNA"/>
</dbReference>
<organism evidence="12 13">
    <name type="scientific">Sphingomonas colocasiae</name>
    <dbReference type="NCBI Taxonomy" id="1848973"/>
    <lineage>
        <taxon>Bacteria</taxon>
        <taxon>Pseudomonadati</taxon>
        <taxon>Pseudomonadota</taxon>
        <taxon>Alphaproteobacteria</taxon>
        <taxon>Sphingomonadales</taxon>
        <taxon>Sphingomonadaceae</taxon>
        <taxon>Sphingomonas</taxon>
    </lineage>
</organism>
<comment type="catalytic activity">
    <reaction evidence="7">
        <text>2 GTP = 3',3'-c-di-GMP + 2 diphosphate</text>
        <dbReference type="Rhea" id="RHEA:24898"/>
        <dbReference type="ChEBI" id="CHEBI:33019"/>
        <dbReference type="ChEBI" id="CHEBI:37565"/>
        <dbReference type="ChEBI" id="CHEBI:58805"/>
        <dbReference type="EC" id="2.7.7.65"/>
    </reaction>
</comment>
<evidence type="ECO:0000256" key="7">
    <source>
        <dbReference type="ARBA" id="ARBA00034247"/>
    </source>
</evidence>
<dbReference type="InterPro" id="IPR013767">
    <property type="entry name" value="PAS_fold"/>
</dbReference>
<feature type="domain" description="PAS" evidence="9">
    <location>
        <begin position="291"/>
        <end position="361"/>
    </location>
</feature>
<dbReference type="NCBIfam" id="TIGR00229">
    <property type="entry name" value="sensory_box"/>
    <property type="match status" value="1"/>
</dbReference>
<feature type="transmembrane region" description="Helical" evidence="8">
    <location>
        <begin position="73"/>
        <end position="91"/>
    </location>
</feature>
<dbReference type="InterPro" id="IPR000014">
    <property type="entry name" value="PAS"/>
</dbReference>
<feature type="transmembrane region" description="Helical" evidence="8">
    <location>
        <begin position="103"/>
        <end position="124"/>
    </location>
</feature>
<gene>
    <name evidence="12" type="ORF">K7G82_27070</name>
</gene>
<dbReference type="Pfam" id="PF00989">
    <property type="entry name" value="PAS"/>
    <property type="match status" value="1"/>
</dbReference>
<feature type="transmembrane region" description="Helical" evidence="8">
    <location>
        <begin position="204"/>
        <end position="220"/>
    </location>
</feature>
<evidence type="ECO:0000313" key="13">
    <source>
        <dbReference type="Proteomes" id="UP000706039"/>
    </source>
</evidence>
<protein>
    <recommendedName>
        <fullName evidence="2">diguanylate cyclase</fullName>
        <ecNumber evidence="2">2.7.7.65</ecNumber>
    </recommendedName>
</protein>
<feature type="domain" description="PAC" evidence="10">
    <location>
        <begin position="365"/>
        <end position="417"/>
    </location>
</feature>
<dbReference type="SMART" id="SM00091">
    <property type="entry name" value="PAS"/>
    <property type="match status" value="1"/>
</dbReference>
<feature type="transmembrane region" description="Helical" evidence="8">
    <location>
        <begin position="47"/>
        <end position="67"/>
    </location>
</feature>
<dbReference type="CDD" id="cd01949">
    <property type="entry name" value="GGDEF"/>
    <property type="match status" value="1"/>
</dbReference>
<evidence type="ECO:0000256" key="6">
    <source>
        <dbReference type="ARBA" id="ARBA00023136"/>
    </source>
</evidence>
<dbReference type="SMART" id="SM00086">
    <property type="entry name" value="PAC"/>
    <property type="match status" value="1"/>
</dbReference>
<dbReference type="GO" id="GO:0052621">
    <property type="term" value="F:diguanylate cyclase activity"/>
    <property type="evidence" value="ECO:0007669"/>
    <property type="project" value="UniProtKB-EC"/>
</dbReference>
<dbReference type="RefSeq" id="WP_222993219.1">
    <property type="nucleotide sequence ID" value="NZ_JAINVV010000014.1"/>
</dbReference>
<name>A0ABS7Q097_9SPHN</name>
<feature type="transmembrane region" description="Helical" evidence="8">
    <location>
        <begin position="227"/>
        <end position="248"/>
    </location>
</feature>
<dbReference type="EC" id="2.7.7.65" evidence="2"/>
<dbReference type="Pfam" id="PF00990">
    <property type="entry name" value="GGDEF"/>
    <property type="match status" value="1"/>
</dbReference>
<dbReference type="InterPro" id="IPR043128">
    <property type="entry name" value="Rev_trsase/Diguanyl_cyclase"/>
</dbReference>
<evidence type="ECO:0000256" key="4">
    <source>
        <dbReference type="ARBA" id="ARBA00022692"/>
    </source>
</evidence>
<dbReference type="PROSITE" id="PS50887">
    <property type="entry name" value="GGDEF"/>
    <property type="match status" value="1"/>
</dbReference>
<evidence type="ECO:0000259" key="11">
    <source>
        <dbReference type="PROSITE" id="PS50887"/>
    </source>
</evidence>
<dbReference type="Gene3D" id="3.30.450.20">
    <property type="entry name" value="PAS domain"/>
    <property type="match status" value="1"/>
</dbReference>
<evidence type="ECO:0000256" key="5">
    <source>
        <dbReference type="ARBA" id="ARBA00022989"/>
    </source>
</evidence>
<evidence type="ECO:0000256" key="3">
    <source>
        <dbReference type="ARBA" id="ARBA00022475"/>
    </source>
</evidence>
<feature type="transmembrane region" description="Helical" evidence="8">
    <location>
        <begin position="144"/>
        <end position="167"/>
    </location>
</feature>
<keyword evidence="12" id="KW-0808">Transferase</keyword>
<feature type="transmembrane region" description="Helical" evidence="8">
    <location>
        <begin position="179"/>
        <end position="198"/>
    </location>
</feature>
<dbReference type="PROSITE" id="PS50113">
    <property type="entry name" value="PAC"/>
    <property type="match status" value="1"/>
</dbReference>
<evidence type="ECO:0000259" key="9">
    <source>
        <dbReference type="PROSITE" id="PS50112"/>
    </source>
</evidence>
<keyword evidence="3" id="KW-1003">Cell membrane</keyword>
<evidence type="ECO:0000256" key="2">
    <source>
        <dbReference type="ARBA" id="ARBA00012528"/>
    </source>
</evidence>